<dbReference type="Gene3D" id="1.10.287.770">
    <property type="entry name" value="YojJ-like"/>
    <property type="match status" value="1"/>
</dbReference>
<keyword evidence="9 11" id="KW-0739">Sodium transport</keyword>
<keyword evidence="10 11" id="KW-0407">Ion channel</keyword>
<dbReference type="PANTHER" id="PTHR11690:SF300">
    <property type="entry name" value="PICKPOCKET PROTEIN 19"/>
    <property type="match status" value="1"/>
</dbReference>
<evidence type="ECO:0000313" key="15">
    <source>
        <dbReference type="Proteomes" id="UP001283361"/>
    </source>
</evidence>
<evidence type="ECO:0000256" key="4">
    <source>
        <dbReference type="ARBA" id="ARBA00022692"/>
    </source>
</evidence>
<dbReference type="Gene3D" id="2.60.470.10">
    <property type="entry name" value="Acid-sensing ion channels like domains"/>
    <property type="match status" value="1"/>
</dbReference>
<evidence type="ECO:0000256" key="12">
    <source>
        <dbReference type="SAM" id="MobiDB-lite"/>
    </source>
</evidence>
<keyword evidence="8 13" id="KW-0472">Membrane</keyword>
<keyword evidence="6" id="KW-0915">Sodium</keyword>
<evidence type="ECO:0000256" key="10">
    <source>
        <dbReference type="ARBA" id="ARBA00023303"/>
    </source>
</evidence>
<comment type="similarity">
    <text evidence="11">Belongs to the amiloride-sensitive sodium channel (TC 1.A.6) family.</text>
</comment>
<dbReference type="GO" id="GO:0005886">
    <property type="term" value="C:plasma membrane"/>
    <property type="evidence" value="ECO:0007669"/>
    <property type="project" value="TreeGrafter"/>
</dbReference>
<dbReference type="AlphaFoldDB" id="A0AAE0Z793"/>
<sequence>MTKANLSRPSLGEHLDIYKASIWTAPSDKAEDDMMGQETDPPRDGVSFPLGPEFGYGRGAHKCDGFRRWRERSAQHAQTRADGSTNMSTTAGAGKPKAIEDVETMREVWSHFGKYTTLHGIKNIESSERHRYTRIIWLILVLTMAGLLINTVANLLIEYYQYNTVTRTDVKVHSKSVFPSVTLCNTCPYRRKPSSAEAMNRLIANTSILTGSFPVNLSDPEAIEVLNWTMAYVQEEYSFKPENLFFMITYEGQTLNVTEDFEFIDTGMGRCFTFNGPKYIAQHGVRLVTSDGRNSGLRTYVRLFQEDYYIYDDMTAGMRMFISNYPDTPRLDKDGIDIQPGVSARIALSPVKFTFLPAPYSSYGGESCDDRTSELLVDKMVNSTFYSHDLCLHQCIYDFCSKRCGCYTPHLYIPGLHECSVAVTVTCIRSCHDRAQTSMCDCPRPCTFTRFEVTVSQSQLPSRVAAEYLARSLNTSPEALRYSPLIPSGNKMGEDYLEIRVYFDTMMTRYEMHEPQYTFNSMFAYLGGQMGFFMGASLITLSELLETLFFTVYIFFNKKLKRLGQLNKQPAASSIQAQTQTNTVTSNNHSKGLPIKQAW</sequence>
<comment type="caution">
    <text evidence="14">The sequence shown here is derived from an EMBL/GenBank/DDBJ whole genome shotgun (WGS) entry which is preliminary data.</text>
</comment>
<dbReference type="GO" id="GO:0015280">
    <property type="term" value="F:ligand-gated sodium channel activity"/>
    <property type="evidence" value="ECO:0007669"/>
    <property type="project" value="TreeGrafter"/>
</dbReference>
<feature type="region of interest" description="Disordered" evidence="12">
    <location>
        <begin position="71"/>
        <end position="96"/>
    </location>
</feature>
<keyword evidence="15" id="KW-1185">Reference proteome</keyword>
<dbReference type="PANTHER" id="PTHR11690">
    <property type="entry name" value="AMILORIDE-SENSITIVE SODIUM CHANNEL-RELATED"/>
    <property type="match status" value="1"/>
</dbReference>
<keyword evidence="4 11" id="KW-0812">Transmembrane</keyword>
<keyword evidence="3 11" id="KW-0894">Sodium channel</keyword>
<dbReference type="InterPro" id="IPR001873">
    <property type="entry name" value="ENaC"/>
</dbReference>
<evidence type="ECO:0000256" key="5">
    <source>
        <dbReference type="ARBA" id="ARBA00022989"/>
    </source>
</evidence>
<dbReference type="Proteomes" id="UP001283361">
    <property type="component" value="Unassembled WGS sequence"/>
</dbReference>
<evidence type="ECO:0000256" key="8">
    <source>
        <dbReference type="ARBA" id="ARBA00023136"/>
    </source>
</evidence>
<keyword evidence="7 11" id="KW-0406">Ion transport</keyword>
<dbReference type="Pfam" id="PF00858">
    <property type="entry name" value="ASC"/>
    <property type="match status" value="1"/>
</dbReference>
<evidence type="ECO:0000256" key="11">
    <source>
        <dbReference type="RuleBase" id="RU000679"/>
    </source>
</evidence>
<dbReference type="EMBL" id="JAWDGP010004473">
    <property type="protein sequence ID" value="KAK3764077.1"/>
    <property type="molecule type" value="Genomic_DNA"/>
</dbReference>
<feature type="transmembrane region" description="Helical" evidence="13">
    <location>
        <begin position="135"/>
        <end position="157"/>
    </location>
</feature>
<evidence type="ECO:0000256" key="6">
    <source>
        <dbReference type="ARBA" id="ARBA00023053"/>
    </source>
</evidence>
<evidence type="ECO:0000256" key="2">
    <source>
        <dbReference type="ARBA" id="ARBA00022448"/>
    </source>
</evidence>
<gene>
    <name evidence="14" type="ORF">RRG08_046541</name>
</gene>
<protein>
    <submittedName>
        <fullName evidence="14">Uncharacterized protein</fullName>
    </submittedName>
</protein>
<dbReference type="PRINTS" id="PR01078">
    <property type="entry name" value="AMINACHANNEL"/>
</dbReference>
<feature type="region of interest" description="Disordered" evidence="12">
    <location>
        <begin position="571"/>
        <end position="599"/>
    </location>
</feature>
<evidence type="ECO:0000256" key="1">
    <source>
        <dbReference type="ARBA" id="ARBA00004141"/>
    </source>
</evidence>
<feature type="transmembrane region" description="Helical" evidence="13">
    <location>
        <begin position="530"/>
        <end position="556"/>
    </location>
</feature>
<evidence type="ECO:0000313" key="14">
    <source>
        <dbReference type="EMBL" id="KAK3764077.1"/>
    </source>
</evidence>
<accession>A0AAE0Z793</accession>
<evidence type="ECO:0000256" key="3">
    <source>
        <dbReference type="ARBA" id="ARBA00022461"/>
    </source>
</evidence>
<feature type="compositionally biased region" description="Polar residues" evidence="12">
    <location>
        <begin position="75"/>
        <end position="91"/>
    </location>
</feature>
<reference evidence="14" key="1">
    <citation type="journal article" date="2023" name="G3 (Bethesda)">
        <title>A reference genome for the long-term kleptoplast-retaining sea slug Elysia crispata morphotype clarki.</title>
        <authorList>
            <person name="Eastman K.E."/>
            <person name="Pendleton A.L."/>
            <person name="Shaikh M.A."/>
            <person name="Suttiyut T."/>
            <person name="Ogas R."/>
            <person name="Tomko P."/>
            <person name="Gavelis G."/>
            <person name="Widhalm J.R."/>
            <person name="Wisecaver J.H."/>
        </authorList>
    </citation>
    <scope>NUCLEOTIDE SEQUENCE</scope>
    <source>
        <strain evidence="14">ECLA1</strain>
    </source>
</reference>
<organism evidence="14 15">
    <name type="scientific">Elysia crispata</name>
    <name type="common">lettuce slug</name>
    <dbReference type="NCBI Taxonomy" id="231223"/>
    <lineage>
        <taxon>Eukaryota</taxon>
        <taxon>Metazoa</taxon>
        <taxon>Spiralia</taxon>
        <taxon>Lophotrochozoa</taxon>
        <taxon>Mollusca</taxon>
        <taxon>Gastropoda</taxon>
        <taxon>Heterobranchia</taxon>
        <taxon>Euthyneura</taxon>
        <taxon>Panpulmonata</taxon>
        <taxon>Sacoglossa</taxon>
        <taxon>Placobranchoidea</taxon>
        <taxon>Plakobranchidae</taxon>
        <taxon>Elysia</taxon>
    </lineage>
</organism>
<evidence type="ECO:0000256" key="9">
    <source>
        <dbReference type="ARBA" id="ARBA00023201"/>
    </source>
</evidence>
<name>A0AAE0Z793_9GAST</name>
<evidence type="ECO:0000256" key="7">
    <source>
        <dbReference type="ARBA" id="ARBA00023065"/>
    </source>
</evidence>
<proteinExistence type="inferred from homology"/>
<feature type="compositionally biased region" description="Polar residues" evidence="12">
    <location>
        <begin position="571"/>
        <end position="590"/>
    </location>
</feature>
<comment type="subcellular location">
    <subcellularLocation>
        <location evidence="1">Membrane</location>
        <topology evidence="1">Multi-pass membrane protein</topology>
    </subcellularLocation>
</comment>
<keyword evidence="5 13" id="KW-1133">Transmembrane helix</keyword>
<evidence type="ECO:0000256" key="13">
    <source>
        <dbReference type="SAM" id="Phobius"/>
    </source>
</evidence>
<keyword evidence="2 11" id="KW-0813">Transport</keyword>